<organism evidence="1 2">
    <name type="scientific">Acinetobacter equi</name>
    <dbReference type="NCBI Taxonomy" id="1324350"/>
    <lineage>
        <taxon>Bacteria</taxon>
        <taxon>Pseudomonadati</taxon>
        <taxon>Pseudomonadota</taxon>
        <taxon>Gammaproteobacteria</taxon>
        <taxon>Moraxellales</taxon>
        <taxon>Moraxellaceae</taxon>
        <taxon>Acinetobacter</taxon>
    </lineage>
</organism>
<dbReference type="Proteomes" id="UP000064939">
    <property type="component" value="Chromosome"/>
</dbReference>
<dbReference type="RefSeq" id="WP_054580335.1">
    <property type="nucleotide sequence ID" value="NZ_CP012808.1"/>
</dbReference>
<reference evidence="1 2" key="1">
    <citation type="journal article" date="2015" name="Int. J. Syst. Evol. Microbiol.">
        <title>Acinetobacter equi sp. nov. isolated from horse faeces.</title>
        <authorList>
            <person name="Poppel M.T."/>
            <person name="Skiebe E."/>
            <person name="Laue M."/>
            <person name="Bergmann H."/>
            <person name="Ebersberger I."/>
            <person name="Garn T."/>
            <person name="Fruth A."/>
            <person name="Baumgardt S."/>
            <person name="Busse H.J."/>
            <person name="Wilharm G."/>
        </authorList>
    </citation>
    <scope>NUCLEOTIDE SEQUENCE [LARGE SCALE GENOMIC DNA]</scope>
    <source>
        <strain evidence="1 2">114</strain>
    </source>
</reference>
<dbReference type="EMBL" id="CP012808">
    <property type="protein sequence ID" value="ALH94422.1"/>
    <property type="molecule type" value="Genomic_DNA"/>
</dbReference>
<dbReference type="OrthoDB" id="6712574at2"/>
<dbReference type="AlphaFoldDB" id="A0A0N9VYU4"/>
<name>A0A0N9VYU4_9GAMM</name>
<evidence type="ECO:0000313" key="1">
    <source>
        <dbReference type="EMBL" id="ALH94422.1"/>
    </source>
</evidence>
<sequence>MKLHTLIFTSLIGFTLSACTSTPTVQHLDAGVLQEIHNLDVYPETANNKARLNKLNDKCVIEFTGQMGNGKVVEQWAFKGLTLFSAGSALFSPDGTSTAQKFDLYDKNTQKNFLALRKNFAKEALEQCN</sequence>
<gene>
    <name evidence="1" type="ORF">AOY20_02055</name>
</gene>
<evidence type="ECO:0000313" key="2">
    <source>
        <dbReference type="Proteomes" id="UP000064939"/>
    </source>
</evidence>
<proteinExistence type="predicted"/>
<dbReference type="PROSITE" id="PS51257">
    <property type="entry name" value="PROKAR_LIPOPROTEIN"/>
    <property type="match status" value="1"/>
</dbReference>
<protein>
    <submittedName>
        <fullName evidence="1">Uncharacterized protein</fullName>
    </submittedName>
</protein>
<accession>A0A0N9VYU4</accession>
<dbReference type="STRING" id="1324350.AOY20_02055"/>
<keyword evidence="2" id="KW-1185">Reference proteome</keyword>
<dbReference type="KEGG" id="aei:AOY20_02055"/>